<comment type="subcellular location">
    <subcellularLocation>
        <location evidence="1">Endomembrane system</location>
        <topology evidence="1">Multi-pass membrane protein</topology>
    </subcellularLocation>
</comment>
<feature type="transmembrane region" description="Helical" evidence="6">
    <location>
        <begin position="403"/>
        <end position="423"/>
    </location>
</feature>
<evidence type="ECO:0000259" key="7">
    <source>
        <dbReference type="PROSITE" id="PS50850"/>
    </source>
</evidence>
<dbReference type="InterPro" id="IPR051068">
    <property type="entry name" value="MFS_Domain-Containing_Protein"/>
</dbReference>
<feature type="transmembrane region" description="Helical" evidence="6">
    <location>
        <begin position="309"/>
        <end position="326"/>
    </location>
</feature>
<dbReference type="SUPFAM" id="SSF103473">
    <property type="entry name" value="MFS general substrate transporter"/>
    <property type="match status" value="1"/>
</dbReference>
<accession>A0A7S0BFW4</accession>
<protein>
    <recommendedName>
        <fullName evidence="7">Major facilitator superfamily (MFS) profile domain-containing protein</fullName>
    </recommendedName>
</protein>
<feature type="transmembrane region" description="Helical" evidence="6">
    <location>
        <begin position="185"/>
        <end position="205"/>
    </location>
</feature>
<feature type="transmembrane region" description="Helical" evidence="6">
    <location>
        <begin position="338"/>
        <end position="360"/>
    </location>
</feature>
<dbReference type="PANTHER" id="PTHR23510:SF3">
    <property type="entry name" value="MAJOR FACILITATOR SUPERFAMILY DOMAIN-CONTAINING PROTEIN 8"/>
    <property type="match status" value="1"/>
</dbReference>
<dbReference type="InterPro" id="IPR020846">
    <property type="entry name" value="MFS_dom"/>
</dbReference>
<dbReference type="GO" id="GO:0022857">
    <property type="term" value="F:transmembrane transporter activity"/>
    <property type="evidence" value="ECO:0007669"/>
    <property type="project" value="InterPro"/>
</dbReference>
<dbReference type="GO" id="GO:0012505">
    <property type="term" value="C:endomembrane system"/>
    <property type="evidence" value="ECO:0007669"/>
    <property type="project" value="UniProtKB-SubCell"/>
</dbReference>
<feature type="transmembrane region" description="Helical" evidence="6">
    <location>
        <begin position="280"/>
        <end position="302"/>
    </location>
</feature>
<evidence type="ECO:0000256" key="2">
    <source>
        <dbReference type="ARBA" id="ARBA00022448"/>
    </source>
</evidence>
<keyword evidence="5 6" id="KW-0472">Membrane</keyword>
<evidence type="ECO:0000256" key="4">
    <source>
        <dbReference type="ARBA" id="ARBA00022989"/>
    </source>
</evidence>
<dbReference type="AlphaFoldDB" id="A0A7S0BFW4"/>
<organism evidence="8">
    <name type="scientific">Rhodosorus marinus</name>
    <dbReference type="NCBI Taxonomy" id="101924"/>
    <lineage>
        <taxon>Eukaryota</taxon>
        <taxon>Rhodophyta</taxon>
        <taxon>Stylonematophyceae</taxon>
        <taxon>Stylonematales</taxon>
        <taxon>Stylonemataceae</taxon>
        <taxon>Rhodosorus</taxon>
    </lineage>
</organism>
<evidence type="ECO:0000256" key="6">
    <source>
        <dbReference type="SAM" id="Phobius"/>
    </source>
</evidence>
<evidence type="ECO:0000256" key="5">
    <source>
        <dbReference type="ARBA" id="ARBA00023136"/>
    </source>
</evidence>
<evidence type="ECO:0000256" key="1">
    <source>
        <dbReference type="ARBA" id="ARBA00004127"/>
    </source>
</evidence>
<feature type="transmembrane region" description="Helical" evidence="6">
    <location>
        <begin position="79"/>
        <end position="107"/>
    </location>
</feature>
<evidence type="ECO:0000256" key="3">
    <source>
        <dbReference type="ARBA" id="ARBA00022692"/>
    </source>
</evidence>
<reference evidence="8" key="1">
    <citation type="submission" date="2021-01" db="EMBL/GenBank/DDBJ databases">
        <authorList>
            <person name="Corre E."/>
            <person name="Pelletier E."/>
            <person name="Niang G."/>
            <person name="Scheremetjew M."/>
            <person name="Finn R."/>
            <person name="Kale V."/>
            <person name="Holt S."/>
            <person name="Cochrane G."/>
            <person name="Meng A."/>
            <person name="Brown T."/>
            <person name="Cohen L."/>
        </authorList>
    </citation>
    <scope>NUCLEOTIDE SEQUENCE</scope>
    <source>
        <strain evidence="8">UTEX LB 2760</strain>
    </source>
</reference>
<name>A0A7S0BFW4_9RHOD</name>
<dbReference type="GO" id="GO:0005765">
    <property type="term" value="C:lysosomal membrane"/>
    <property type="evidence" value="ECO:0007669"/>
    <property type="project" value="TreeGrafter"/>
</dbReference>
<dbReference type="InterPro" id="IPR011701">
    <property type="entry name" value="MFS"/>
</dbReference>
<dbReference type="PANTHER" id="PTHR23510">
    <property type="entry name" value="INNER MEMBRANE TRANSPORT PROTEIN YAJR"/>
    <property type="match status" value="1"/>
</dbReference>
<keyword evidence="3 6" id="KW-0812">Transmembrane</keyword>
<dbReference type="PROSITE" id="PS50850">
    <property type="entry name" value="MFS"/>
    <property type="match status" value="1"/>
</dbReference>
<feature type="domain" description="Major facilitator superfamily (MFS) profile" evidence="7">
    <location>
        <begin position="1"/>
        <end position="455"/>
    </location>
</feature>
<evidence type="ECO:0000313" key="8">
    <source>
        <dbReference type="EMBL" id="CAD8392255.1"/>
    </source>
</evidence>
<gene>
    <name evidence="8" type="ORF">RMAR0315_LOCUS2230</name>
</gene>
<feature type="transmembrane region" description="Helical" evidence="6">
    <location>
        <begin position="153"/>
        <end position="179"/>
    </location>
</feature>
<feature type="transmembrane region" description="Helical" evidence="6">
    <location>
        <begin position="20"/>
        <end position="39"/>
    </location>
</feature>
<dbReference type="EMBL" id="HBEK01004080">
    <property type="protein sequence ID" value="CAD8392255.1"/>
    <property type="molecule type" value="Transcribed_RNA"/>
</dbReference>
<keyword evidence="4 6" id="KW-1133">Transmembrane helix</keyword>
<dbReference type="Pfam" id="PF07690">
    <property type="entry name" value="MFS_1"/>
    <property type="match status" value="1"/>
</dbReference>
<sequence>MFVTENRRSTVDDVVWRKVFFVNVFFSCVSFSIVLPSIWPYLSILQSSESVLAFAVAIYSVGEAVGSLAFGAWSNKQSFKVVVTTCTVVGVVGSFLYSTAVSGGAFFGPPMILVGRFLQGLWTGGAQASQMNYLARVLKDGDLTSMTVKMNGWACLGFVVGPAFGVMFAGQTFSLGMFLFNEITLPGYLCALLGVMIIAAFTLFFNEDTEGLRKEGTDVAAPESDETQPLLKAPFTAPPLGIGLIMCNLVFAVHFFGFALQETITTPVVQQFYGWNVFQANALFTGAGILSLLTFVALNYLGDTVSDRMLVFISLVIGVIGYGLLMDLPSGVFPLWRFVLGFGIVSVAFPIGRAIVVAMYSKVIGPNDQGEGLRRSSMAWVRHKDRANSVAEATSPLFYSTGVWMGILFAVGALARILGPFLAVKGLEFGGAALVFGGTSFIFAISVVLMLVAYKTMAPFAELHKTSELQV</sequence>
<proteinExistence type="predicted"/>
<feature type="transmembrane region" description="Helical" evidence="6">
    <location>
        <begin position="240"/>
        <end position="260"/>
    </location>
</feature>
<keyword evidence="2" id="KW-0813">Transport</keyword>
<feature type="transmembrane region" description="Helical" evidence="6">
    <location>
        <begin position="51"/>
        <end position="73"/>
    </location>
</feature>
<dbReference type="Gene3D" id="1.20.1250.20">
    <property type="entry name" value="MFS general substrate transporter like domains"/>
    <property type="match status" value="1"/>
</dbReference>
<feature type="transmembrane region" description="Helical" evidence="6">
    <location>
        <begin position="429"/>
        <end position="454"/>
    </location>
</feature>
<dbReference type="InterPro" id="IPR036259">
    <property type="entry name" value="MFS_trans_sf"/>
</dbReference>